<evidence type="ECO:0000256" key="3">
    <source>
        <dbReference type="ARBA" id="ARBA00022723"/>
    </source>
</evidence>
<dbReference type="GO" id="GO:0000302">
    <property type="term" value="P:response to reactive oxygen species"/>
    <property type="evidence" value="ECO:0007669"/>
    <property type="project" value="TreeGrafter"/>
</dbReference>
<dbReference type="Proteomes" id="UP000030671">
    <property type="component" value="Unassembled WGS sequence"/>
</dbReference>
<evidence type="ECO:0000313" key="10">
    <source>
        <dbReference type="Proteomes" id="UP000030671"/>
    </source>
</evidence>
<keyword evidence="5" id="KW-0408">Iron</keyword>
<evidence type="ECO:0000256" key="6">
    <source>
        <dbReference type="RuleBase" id="RU004241"/>
    </source>
</evidence>
<dbReference type="GO" id="GO:0046872">
    <property type="term" value="F:metal ion binding"/>
    <property type="evidence" value="ECO:0007669"/>
    <property type="project" value="UniProtKB-UniRule"/>
</dbReference>
<evidence type="ECO:0000256" key="2">
    <source>
        <dbReference type="ARBA" id="ARBA00022617"/>
    </source>
</evidence>
<evidence type="ECO:0000259" key="8">
    <source>
        <dbReference type="PROSITE" id="PS50873"/>
    </source>
</evidence>
<evidence type="ECO:0000256" key="7">
    <source>
        <dbReference type="RuleBase" id="RU363051"/>
    </source>
</evidence>
<dbReference type="PANTHER" id="PTHR31356">
    <property type="entry name" value="THYLAKOID LUMENAL 29 KDA PROTEIN, CHLOROPLASTIC-RELATED"/>
    <property type="match status" value="1"/>
</dbReference>
<organism evidence="9 10">
    <name type="scientific">Heterobasidion irregulare (strain TC 32-1)</name>
    <dbReference type="NCBI Taxonomy" id="747525"/>
    <lineage>
        <taxon>Eukaryota</taxon>
        <taxon>Fungi</taxon>
        <taxon>Dikarya</taxon>
        <taxon>Basidiomycota</taxon>
        <taxon>Agaricomycotina</taxon>
        <taxon>Agaricomycetes</taxon>
        <taxon>Russulales</taxon>
        <taxon>Bondarzewiaceae</taxon>
        <taxon>Heterobasidion</taxon>
        <taxon>Heterobasidion annosum species complex</taxon>
    </lineage>
</organism>
<reference evidence="9 10" key="1">
    <citation type="journal article" date="2012" name="New Phytol.">
        <title>Insight into trade-off between wood decay and parasitism from the genome of a fungal forest pathogen.</title>
        <authorList>
            <person name="Olson A."/>
            <person name="Aerts A."/>
            <person name="Asiegbu F."/>
            <person name="Belbahri L."/>
            <person name="Bouzid O."/>
            <person name="Broberg A."/>
            <person name="Canback B."/>
            <person name="Coutinho P.M."/>
            <person name="Cullen D."/>
            <person name="Dalman K."/>
            <person name="Deflorio G."/>
            <person name="van Diepen L.T."/>
            <person name="Dunand C."/>
            <person name="Duplessis S."/>
            <person name="Durling M."/>
            <person name="Gonthier P."/>
            <person name="Grimwood J."/>
            <person name="Fossdal C.G."/>
            <person name="Hansson D."/>
            <person name="Henrissat B."/>
            <person name="Hietala A."/>
            <person name="Himmelstrand K."/>
            <person name="Hoffmeister D."/>
            <person name="Hogberg N."/>
            <person name="James T.Y."/>
            <person name="Karlsson M."/>
            <person name="Kohler A."/>
            <person name="Kues U."/>
            <person name="Lee Y.H."/>
            <person name="Lin Y.C."/>
            <person name="Lind M."/>
            <person name="Lindquist E."/>
            <person name="Lombard V."/>
            <person name="Lucas S."/>
            <person name="Lunden K."/>
            <person name="Morin E."/>
            <person name="Murat C."/>
            <person name="Park J."/>
            <person name="Raffaello T."/>
            <person name="Rouze P."/>
            <person name="Salamov A."/>
            <person name="Schmutz J."/>
            <person name="Solheim H."/>
            <person name="Stahlberg J."/>
            <person name="Velez H."/>
            <person name="de Vries R.P."/>
            <person name="Wiebenga A."/>
            <person name="Woodward S."/>
            <person name="Yakovlev I."/>
            <person name="Garbelotto M."/>
            <person name="Martin F."/>
            <person name="Grigoriev I.V."/>
            <person name="Stenlid J."/>
        </authorList>
    </citation>
    <scope>NUCLEOTIDE SEQUENCE [LARGE SCALE GENOMIC DNA]</scope>
    <source>
        <strain evidence="9 10">TC 32-1</strain>
    </source>
</reference>
<dbReference type="InterPro" id="IPR002016">
    <property type="entry name" value="Haem_peroxidase"/>
</dbReference>
<dbReference type="OrthoDB" id="2144714at2759"/>
<dbReference type="EC" id="1.11.1.-" evidence="7"/>
<dbReference type="PANTHER" id="PTHR31356:SF53">
    <property type="entry name" value="HEME PEROXIDASE"/>
    <property type="match status" value="1"/>
</dbReference>
<keyword evidence="2" id="KW-0349">Heme</keyword>
<dbReference type="RefSeq" id="XP_009547688.1">
    <property type="nucleotide sequence ID" value="XM_009549393.1"/>
</dbReference>
<accession>W4K6N5</accession>
<dbReference type="InParanoid" id="W4K6N5"/>
<evidence type="ECO:0000313" key="9">
    <source>
        <dbReference type="EMBL" id="ETW81005.1"/>
    </source>
</evidence>
<dbReference type="AlphaFoldDB" id="W4K6N5"/>
<dbReference type="SUPFAM" id="SSF48113">
    <property type="entry name" value="Heme-dependent peroxidases"/>
    <property type="match status" value="1"/>
</dbReference>
<dbReference type="GO" id="GO:0034599">
    <property type="term" value="P:cellular response to oxidative stress"/>
    <property type="evidence" value="ECO:0007669"/>
    <property type="project" value="InterPro"/>
</dbReference>
<evidence type="ECO:0000256" key="4">
    <source>
        <dbReference type="ARBA" id="ARBA00023002"/>
    </source>
</evidence>
<dbReference type="PRINTS" id="PR00458">
    <property type="entry name" value="PEROXIDASE"/>
</dbReference>
<name>W4K6N5_HETIT</name>
<keyword evidence="10" id="KW-1185">Reference proteome</keyword>
<sequence>MRVQSHIAYLAASLLSLPLLSEGYQWPDPIDAIEELYSVTDGLGASNVVFPITPCGFSPLSTSGRQAAAEWIRTAYHDMATADAAAGTGGIDASLGFETDRGENVGPAFNTTMGFLATFQNSHASLADLIALGTVLSVRICSGPSVPMRVGRVDATSAGPFGVPEPQQDLSSHTASFAKQGFNVSEMIGLVACGHTIGGVHETEFPTVVTGLINSDNNTSGMQHFDDSFSKFDNHIAVQWVNSSTSDDALATGFNTTMDSDARIFAADNNATMRDLASSNDVFNNRCGELLGRMLDTVPKGVTLTDPIAPVPVKPWNAQLSIDSNGNIQLEGNVRIFSSDPAETFDGYTVNIAWTDRNGASCDGCTAPATFQGTSSGTIWDGAVRFFHFNTTIDPAVGFSAFTVQFSTTAGGVVTTADNNGAGFAISDGVMVQPATSCVMSDGTVNIVAAVRNDQTVSSASVSFTSAETQVGSVGRLMVPSTASLTRTTSSASSLYDLYSSQFVVGIAASSSFDLSVDLGGTTHTDAFNLVKNLNSC</sequence>
<dbReference type="InterPro" id="IPR044831">
    <property type="entry name" value="Ccp1-like"/>
</dbReference>
<evidence type="ECO:0000256" key="1">
    <source>
        <dbReference type="ARBA" id="ARBA00022559"/>
    </source>
</evidence>
<dbReference type="InterPro" id="IPR010255">
    <property type="entry name" value="Haem_peroxidase_sf"/>
</dbReference>
<feature type="chain" id="PRO_5006994344" description="Peroxidase" evidence="7">
    <location>
        <begin position="24"/>
        <end position="537"/>
    </location>
</feature>
<gene>
    <name evidence="9" type="ORF">HETIRDRAFT_150650</name>
</gene>
<comment type="similarity">
    <text evidence="6">Belongs to the peroxidase family.</text>
</comment>
<dbReference type="Gene3D" id="1.10.420.10">
    <property type="entry name" value="Peroxidase, domain 2"/>
    <property type="match status" value="1"/>
</dbReference>
<dbReference type="EMBL" id="KI925459">
    <property type="protein sequence ID" value="ETW81005.1"/>
    <property type="molecule type" value="Genomic_DNA"/>
</dbReference>
<dbReference type="KEGG" id="hir:HETIRDRAFT_150650"/>
<keyword evidence="4 7" id="KW-0560">Oxidoreductase</keyword>
<dbReference type="PROSITE" id="PS50873">
    <property type="entry name" value="PEROXIDASE_4"/>
    <property type="match status" value="1"/>
</dbReference>
<keyword evidence="7" id="KW-0732">Signal</keyword>
<keyword evidence="1 7" id="KW-0575">Peroxidase</keyword>
<evidence type="ECO:0000256" key="5">
    <source>
        <dbReference type="ARBA" id="ARBA00023004"/>
    </source>
</evidence>
<keyword evidence="3" id="KW-0479">Metal-binding</keyword>
<dbReference type="GeneID" id="20667369"/>
<dbReference type="HOGENOM" id="CLU_004824_4_0_1"/>
<dbReference type="GO" id="GO:0020037">
    <property type="term" value="F:heme binding"/>
    <property type="evidence" value="ECO:0007669"/>
    <property type="project" value="UniProtKB-UniRule"/>
</dbReference>
<proteinExistence type="inferred from homology"/>
<dbReference type="Gene3D" id="1.10.520.10">
    <property type="match status" value="1"/>
</dbReference>
<protein>
    <recommendedName>
        <fullName evidence="7">Peroxidase</fullName>
        <ecNumber evidence="7">1.11.1.-</ecNumber>
    </recommendedName>
</protein>
<feature type="signal peptide" evidence="7">
    <location>
        <begin position="1"/>
        <end position="23"/>
    </location>
</feature>
<dbReference type="GO" id="GO:0004601">
    <property type="term" value="F:peroxidase activity"/>
    <property type="evidence" value="ECO:0007669"/>
    <property type="project" value="UniProtKB-KW"/>
</dbReference>
<dbReference type="GO" id="GO:0042744">
    <property type="term" value="P:hydrogen peroxide catabolic process"/>
    <property type="evidence" value="ECO:0007669"/>
    <property type="project" value="TreeGrafter"/>
</dbReference>
<feature type="domain" description="Plant heme peroxidase family profile" evidence="8">
    <location>
        <begin position="125"/>
        <end position="335"/>
    </location>
</feature>
<dbReference type="Pfam" id="PF00141">
    <property type="entry name" value="peroxidase"/>
    <property type="match status" value="1"/>
</dbReference>
<dbReference type="eggNOG" id="KOG4157">
    <property type="taxonomic scope" value="Eukaryota"/>
</dbReference>